<gene>
    <name evidence="3" type="ORF">DOE59_12135</name>
    <name evidence="4" type="ORF">GND69_001720</name>
</gene>
<dbReference type="EMBL" id="DAASUW010000009">
    <property type="protein sequence ID" value="HAE7121996.1"/>
    <property type="molecule type" value="Genomic_DNA"/>
</dbReference>
<keyword evidence="4" id="KW-0808">Transferase</keyword>
<sequence length="342" mass="39682">MEAYKERHDWIDYLRFITMFYIYLGHFGDAAGKMYPFVFTFHVPLFFFISGILVKTPKTNIDVIKCLGHSFKRIMLPYAVFSIIGVVFLTIKDGRDFNNILQMLEISVYGVRDNTPLATLWFFPCLFIVFTYYYILNRFISSRLIVFIISLVIYSLSPVWFGQGIPKLFWNIDSAAYFLVFFSSGALLSEPLKKGLFSFRGMASNSINIIIIIILILYAAVCYQKGTFTFYKTLPSLELQYFCFFFAAFALFIPNIYLARYIEYKARVFNLSSLLILGRNTLVLCGTEQILKYSIIASFGMFGIKAEPHNPLESLLFTSFCFVVAYFSTVKLYYFFTLKNKL</sequence>
<name>A0A735VR65_SALDZ</name>
<feature type="transmembrane region" description="Helical" evidence="1">
    <location>
        <begin position="117"/>
        <end position="135"/>
    </location>
</feature>
<feature type="transmembrane region" description="Helical" evidence="1">
    <location>
        <begin position="12"/>
        <end position="28"/>
    </location>
</feature>
<dbReference type="PANTHER" id="PTHR37312">
    <property type="entry name" value="MEMBRANE-BOUND ACYLTRANSFERASE YKRP-RELATED"/>
    <property type="match status" value="1"/>
</dbReference>
<evidence type="ECO:0000313" key="5">
    <source>
        <dbReference type="Proteomes" id="UP000252003"/>
    </source>
</evidence>
<feature type="transmembrane region" description="Helical" evidence="1">
    <location>
        <begin position="74"/>
        <end position="91"/>
    </location>
</feature>
<feature type="transmembrane region" description="Helical" evidence="1">
    <location>
        <begin position="239"/>
        <end position="259"/>
    </location>
</feature>
<keyword evidence="1" id="KW-0472">Membrane</keyword>
<keyword evidence="1" id="KW-1133">Transmembrane helix</keyword>
<feature type="domain" description="Acyltransferase 3" evidence="2">
    <location>
        <begin position="9"/>
        <end position="323"/>
    </location>
</feature>
<dbReference type="EMBL" id="CP029989">
    <property type="protein sequence ID" value="AXC72253.1"/>
    <property type="molecule type" value="Genomic_DNA"/>
</dbReference>
<evidence type="ECO:0000259" key="2">
    <source>
        <dbReference type="Pfam" id="PF01757"/>
    </source>
</evidence>
<feature type="transmembrane region" description="Helical" evidence="1">
    <location>
        <begin position="316"/>
        <end position="336"/>
    </location>
</feature>
<reference evidence="3 5" key="2">
    <citation type="submission" date="2018-06" db="EMBL/GenBank/DDBJ databases">
        <title>Salmonella Enterica genomes from various sources.</title>
        <authorList>
            <person name="Nash J.H.E."/>
            <person name="Robertson J."/>
            <person name="Bessonov K."/>
        </authorList>
    </citation>
    <scope>NUCLEOTIDE SEQUENCE [LARGE SCALE GENOMIC DNA]</scope>
    <source>
        <strain evidence="3 5">SA20121591</strain>
    </source>
</reference>
<dbReference type="AlphaFoldDB" id="A0A735VR65"/>
<dbReference type="RefSeq" id="WP_079813870.1">
    <property type="nucleotide sequence ID" value="NZ_CP029989.1"/>
</dbReference>
<dbReference type="PANTHER" id="PTHR37312:SF1">
    <property type="entry name" value="MEMBRANE-BOUND ACYLTRANSFERASE YKRP-RELATED"/>
    <property type="match status" value="1"/>
</dbReference>
<feature type="transmembrane region" description="Helical" evidence="1">
    <location>
        <begin position="201"/>
        <end position="219"/>
    </location>
</feature>
<proteinExistence type="predicted"/>
<feature type="transmembrane region" description="Helical" evidence="1">
    <location>
        <begin position="144"/>
        <end position="162"/>
    </location>
</feature>
<dbReference type="InterPro" id="IPR002656">
    <property type="entry name" value="Acyl_transf_3_dom"/>
</dbReference>
<dbReference type="InterPro" id="IPR052734">
    <property type="entry name" value="Nod_factor_acetyltransferase"/>
</dbReference>
<dbReference type="Pfam" id="PF01757">
    <property type="entry name" value="Acyl_transf_3"/>
    <property type="match status" value="1"/>
</dbReference>
<reference evidence="4" key="3">
    <citation type="submission" date="2018-07" db="EMBL/GenBank/DDBJ databases">
        <authorList>
            <consortium name="NCBI Pathogen Detection Project"/>
        </authorList>
    </citation>
    <scope>NUCLEOTIDE SEQUENCE</scope>
    <source>
        <strain evidence="4">128-87</strain>
    </source>
</reference>
<feature type="transmembrane region" description="Helical" evidence="1">
    <location>
        <begin position="280"/>
        <end position="304"/>
    </location>
</feature>
<accession>A0A735VR65</accession>
<reference evidence="4" key="1">
    <citation type="journal article" date="2018" name="Genome Biol.">
        <title>SKESA: strategic k-mer extension for scrupulous assemblies.</title>
        <authorList>
            <person name="Souvorov A."/>
            <person name="Agarwala R."/>
            <person name="Lipman D.J."/>
        </authorList>
    </citation>
    <scope>NUCLEOTIDE SEQUENCE</scope>
    <source>
        <strain evidence="4">128-87</strain>
    </source>
</reference>
<feature type="transmembrane region" description="Helical" evidence="1">
    <location>
        <begin position="168"/>
        <end position="189"/>
    </location>
</feature>
<organism evidence="4">
    <name type="scientific">Salmonella enterica subsp. diarizonae serovar 48:i:z</name>
    <dbReference type="NCBI Taxonomy" id="1192842"/>
    <lineage>
        <taxon>Bacteria</taxon>
        <taxon>Pseudomonadati</taxon>
        <taxon>Pseudomonadota</taxon>
        <taxon>Gammaproteobacteria</taxon>
        <taxon>Enterobacterales</taxon>
        <taxon>Enterobacteriaceae</taxon>
        <taxon>Salmonella</taxon>
    </lineage>
</organism>
<evidence type="ECO:0000313" key="4">
    <source>
        <dbReference type="EMBL" id="HAE7121996.1"/>
    </source>
</evidence>
<keyword evidence="1" id="KW-0812">Transmembrane</keyword>
<protein>
    <submittedName>
        <fullName evidence="4">Acyltransferase family protein</fullName>
    </submittedName>
</protein>
<evidence type="ECO:0000256" key="1">
    <source>
        <dbReference type="SAM" id="Phobius"/>
    </source>
</evidence>
<evidence type="ECO:0000313" key="3">
    <source>
        <dbReference type="EMBL" id="AXC72253.1"/>
    </source>
</evidence>
<dbReference type="GO" id="GO:0016747">
    <property type="term" value="F:acyltransferase activity, transferring groups other than amino-acyl groups"/>
    <property type="evidence" value="ECO:0007669"/>
    <property type="project" value="InterPro"/>
</dbReference>
<feature type="transmembrane region" description="Helical" evidence="1">
    <location>
        <begin position="34"/>
        <end position="54"/>
    </location>
</feature>
<dbReference type="Proteomes" id="UP000252003">
    <property type="component" value="Chromosome"/>
</dbReference>
<keyword evidence="4" id="KW-0012">Acyltransferase</keyword>